<organism evidence="1 2">
    <name type="scientific">Actinomadura fibrosa</name>
    <dbReference type="NCBI Taxonomy" id="111802"/>
    <lineage>
        <taxon>Bacteria</taxon>
        <taxon>Bacillati</taxon>
        <taxon>Actinomycetota</taxon>
        <taxon>Actinomycetes</taxon>
        <taxon>Streptosporangiales</taxon>
        <taxon>Thermomonosporaceae</taxon>
        <taxon>Actinomadura</taxon>
    </lineage>
</organism>
<dbReference type="Proteomes" id="UP001597063">
    <property type="component" value="Unassembled WGS sequence"/>
</dbReference>
<comment type="caution">
    <text evidence="1">The sequence shown here is derived from an EMBL/GenBank/DDBJ whole genome shotgun (WGS) entry which is preliminary data.</text>
</comment>
<gene>
    <name evidence="1" type="ORF">ACFQZM_41195</name>
</gene>
<evidence type="ECO:0000313" key="2">
    <source>
        <dbReference type="Proteomes" id="UP001597063"/>
    </source>
</evidence>
<protein>
    <submittedName>
        <fullName evidence="1">Uncharacterized protein</fullName>
    </submittedName>
</protein>
<accession>A0ABW2XX51</accession>
<dbReference type="EMBL" id="JBHTGP010000025">
    <property type="protein sequence ID" value="MFD0690966.1"/>
    <property type="molecule type" value="Genomic_DNA"/>
</dbReference>
<proteinExistence type="predicted"/>
<name>A0ABW2XX51_9ACTN</name>
<evidence type="ECO:0000313" key="1">
    <source>
        <dbReference type="EMBL" id="MFD0690966.1"/>
    </source>
</evidence>
<reference evidence="2" key="1">
    <citation type="journal article" date="2019" name="Int. J. Syst. Evol. Microbiol.">
        <title>The Global Catalogue of Microorganisms (GCM) 10K type strain sequencing project: providing services to taxonomists for standard genome sequencing and annotation.</title>
        <authorList>
            <consortium name="The Broad Institute Genomics Platform"/>
            <consortium name="The Broad Institute Genome Sequencing Center for Infectious Disease"/>
            <person name="Wu L."/>
            <person name="Ma J."/>
        </authorList>
    </citation>
    <scope>NUCLEOTIDE SEQUENCE [LARGE SCALE GENOMIC DNA]</scope>
    <source>
        <strain evidence="2">JCM 9371</strain>
    </source>
</reference>
<dbReference type="RefSeq" id="WP_131758026.1">
    <property type="nucleotide sequence ID" value="NZ_CAACUY010000042.1"/>
</dbReference>
<sequence length="158" mass="17486">MSLRTRLTPTHIRTYTDAWFDVARANALASGHVTEGLLLLNAQGRRKVVVNVARATFHDTRRAVKQAIDTYRAVALVHVAPYKVTWVREGVAAGLFVSGPPQEDERRIVAAEGYWPSGNLSYVRLAQVIETGGSRDVVDLTDPEVIPGGWLEELLPQR</sequence>
<keyword evidence="2" id="KW-1185">Reference proteome</keyword>